<evidence type="ECO:0000313" key="1">
    <source>
        <dbReference type="EMBL" id="GAW91163.1"/>
    </source>
</evidence>
<gene>
    <name evidence="1" type="ORF">KKC1_03250</name>
</gene>
<accession>A0A1Z5HNR5</accession>
<dbReference type="RefSeq" id="WP_088552744.1">
    <property type="nucleotide sequence ID" value="NZ_BDGJ01000008.1"/>
</dbReference>
<dbReference type="EMBL" id="BDGJ01000008">
    <property type="protein sequence ID" value="GAW91163.1"/>
    <property type="molecule type" value="Genomic_DNA"/>
</dbReference>
<evidence type="ECO:0000313" key="2">
    <source>
        <dbReference type="Proteomes" id="UP000197032"/>
    </source>
</evidence>
<keyword evidence="2" id="KW-1185">Reference proteome</keyword>
<name>A0A1Z5HNR5_9FIRM</name>
<protein>
    <recommendedName>
        <fullName evidence="3">YokE-like PH domain-containing protein</fullName>
    </recommendedName>
</protein>
<sequence>MLELLEQLNPQFERVFRERVAMTELTRLSLQASDKEALVVTNKAVYHLKKKFLGFGCLRAPLEGLQEVSRVDNYLQIVQKQGPELRVFFSPSKQELLPRLIKHLKALIN</sequence>
<dbReference type="Proteomes" id="UP000197032">
    <property type="component" value="Unassembled WGS sequence"/>
</dbReference>
<proteinExistence type="predicted"/>
<organism evidence="1 2">
    <name type="scientific">Calderihabitans maritimus</name>
    <dbReference type="NCBI Taxonomy" id="1246530"/>
    <lineage>
        <taxon>Bacteria</taxon>
        <taxon>Bacillati</taxon>
        <taxon>Bacillota</taxon>
        <taxon>Clostridia</taxon>
        <taxon>Neomoorellales</taxon>
        <taxon>Calderihabitantaceae</taxon>
        <taxon>Calderihabitans</taxon>
    </lineage>
</organism>
<comment type="caution">
    <text evidence="1">The sequence shown here is derived from an EMBL/GenBank/DDBJ whole genome shotgun (WGS) entry which is preliminary data.</text>
</comment>
<evidence type="ECO:0008006" key="3">
    <source>
        <dbReference type="Google" id="ProtNLM"/>
    </source>
</evidence>
<dbReference type="OrthoDB" id="9964379at2"/>
<dbReference type="AlphaFoldDB" id="A0A1Z5HNR5"/>
<reference evidence="2" key="1">
    <citation type="journal article" date="2017" name="Appl. Environ. Microbiol.">
        <title>Genomic analysis of Calderihabitans maritimus KKC1, a thermophilic hydrogenogenic carboxydotrophic bacterium isolated from marine sediment.</title>
        <authorList>
            <person name="Omae K."/>
            <person name="Yoneda Y."/>
            <person name="Fukuyama Y."/>
            <person name="Yoshida T."/>
            <person name="Sako Y."/>
        </authorList>
    </citation>
    <scope>NUCLEOTIDE SEQUENCE [LARGE SCALE GENOMIC DNA]</scope>
    <source>
        <strain evidence="2">KKC1</strain>
    </source>
</reference>